<keyword evidence="11 26" id="KW-0863">Zinc-finger</keyword>
<organism evidence="33 34">
    <name type="scientific">Pocillopora damicornis</name>
    <name type="common">Cauliflower coral</name>
    <name type="synonym">Millepora damicornis</name>
    <dbReference type="NCBI Taxonomy" id="46731"/>
    <lineage>
        <taxon>Eukaryota</taxon>
        <taxon>Metazoa</taxon>
        <taxon>Cnidaria</taxon>
        <taxon>Anthozoa</taxon>
        <taxon>Hexacorallia</taxon>
        <taxon>Scleractinia</taxon>
        <taxon>Astrocoeniina</taxon>
        <taxon>Pocilloporidae</taxon>
        <taxon>Pocillopora</taxon>
    </lineage>
</organism>
<dbReference type="InterPro" id="IPR056484">
    <property type="entry name" value="PHD_P300"/>
</dbReference>
<comment type="caution">
    <text evidence="33">The sequence shown here is derived from an EMBL/GenBank/DDBJ whole genome shotgun (WGS) entry which is preliminary data.</text>
</comment>
<dbReference type="Pfam" id="PF23570">
    <property type="entry name" value="PHD_P300"/>
    <property type="match status" value="1"/>
</dbReference>
<evidence type="ECO:0000256" key="10">
    <source>
        <dbReference type="ARBA" id="ARBA00022737"/>
    </source>
</evidence>
<evidence type="ECO:0000256" key="9">
    <source>
        <dbReference type="ARBA" id="ARBA00022723"/>
    </source>
</evidence>
<dbReference type="SMART" id="SM00551">
    <property type="entry name" value="ZnF_TAZ"/>
    <property type="match status" value="2"/>
</dbReference>
<dbReference type="Pfam" id="PF02135">
    <property type="entry name" value="zf-TAZ"/>
    <property type="match status" value="2"/>
</dbReference>
<keyword evidence="20" id="KW-0539">Nucleus</keyword>
<dbReference type="PANTHER" id="PTHR13808">
    <property type="entry name" value="CBP/P300-RELATED"/>
    <property type="match status" value="1"/>
</dbReference>
<keyword evidence="8" id="KW-0808">Transferase</keyword>
<dbReference type="Gene3D" id="3.30.60.90">
    <property type="match status" value="1"/>
</dbReference>
<keyword evidence="14" id="KW-0156">Chromatin regulator</keyword>
<evidence type="ECO:0000313" key="34">
    <source>
        <dbReference type="Proteomes" id="UP000275408"/>
    </source>
</evidence>
<dbReference type="Gene3D" id="1.20.1020.10">
    <property type="entry name" value="TAZ domain"/>
    <property type="match status" value="2"/>
</dbReference>
<keyword evidence="10" id="KW-0677">Repeat</keyword>
<dbReference type="FunFam" id="1.20.920.10:FF:000001">
    <property type="entry name" value="Histone acetyltransferase p300"/>
    <property type="match status" value="1"/>
</dbReference>
<dbReference type="PRINTS" id="PR00503">
    <property type="entry name" value="BROMODOMAIN"/>
</dbReference>
<feature type="compositionally biased region" description="Polar residues" evidence="27">
    <location>
        <begin position="733"/>
        <end position="780"/>
    </location>
</feature>
<dbReference type="Gene3D" id="1.10.246.20">
    <property type="entry name" value="Coactivator CBP, KIX domain"/>
    <property type="match status" value="1"/>
</dbReference>
<dbReference type="GO" id="GO:0003713">
    <property type="term" value="F:transcription coactivator activity"/>
    <property type="evidence" value="ECO:0007669"/>
    <property type="project" value="TreeGrafter"/>
</dbReference>
<evidence type="ECO:0000256" key="25">
    <source>
        <dbReference type="PROSITE-ProRule" id="PRU00203"/>
    </source>
</evidence>
<evidence type="ECO:0000256" key="20">
    <source>
        <dbReference type="ARBA" id="ARBA00023242"/>
    </source>
</evidence>
<dbReference type="InterPro" id="IPR035898">
    <property type="entry name" value="TAZ_dom_sf"/>
</dbReference>
<feature type="compositionally biased region" description="Polar residues" evidence="27">
    <location>
        <begin position="653"/>
        <end position="673"/>
    </location>
</feature>
<keyword evidence="4" id="KW-0488">Methylation</keyword>
<dbReference type="FunFam" id="1.20.1020.10:FF:000002">
    <property type="entry name" value="E1A binding protein p300"/>
    <property type="match status" value="1"/>
</dbReference>
<dbReference type="InterPro" id="IPR010303">
    <property type="entry name" value="RING_CBP-p300"/>
</dbReference>
<evidence type="ECO:0000256" key="8">
    <source>
        <dbReference type="ARBA" id="ARBA00022679"/>
    </source>
</evidence>
<evidence type="ECO:0000256" key="17">
    <source>
        <dbReference type="ARBA" id="ARBA00023117"/>
    </source>
</evidence>
<protein>
    <recommendedName>
        <fullName evidence="3">histone acetyltransferase</fullName>
        <ecNumber evidence="3">2.3.1.48</ecNumber>
    </recommendedName>
</protein>
<evidence type="ECO:0000259" key="28">
    <source>
        <dbReference type="PROSITE" id="PS50014"/>
    </source>
</evidence>
<dbReference type="SUPFAM" id="SSF57933">
    <property type="entry name" value="TAZ domain"/>
    <property type="match status" value="2"/>
</dbReference>
<evidence type="ECO:0000256" key="12">
    <source>
        <dbReference type="ARBA" id="ARBA00022833"/>
    </source>
</evidence>
<dbReference type="InterPro" id="IPR003101">
    <property type="entry name" value="KIX_dom"/>
</dbReference>
<evidence type="ECO:0000256" key="1">
    <source>
        <dbReference type="ARBA" id="ARBA00004123"/>
    </source>
</evidence>
<dbReference type="InterPro" id="IPR013083">
    <property type="entry name" value="Znf_RING/FYVE/PHD"/>
</dbReference>
<evidence type="ECO:0000256" key="13">
    <source>
        <dbReference type="ARBA" id="ARBA00022843"/>
    </source>
</evidence>
<feature type="compositionally biased region" description="Polar residues" evidence="27">
    <location>
        <begin position="2116"/>
        <end position="2134"/>
    </location>
</feature>
<feature type="compositionally biased region" description="Pro residues" evidence="27">
    <location>
        <begin position="1639"/>
        <end position="1665"/>
    </location>
</feature>
<feature type="region of interest" description="Disordered" evidence="27">
    <location>
        <begin position="1607"/>
        <end position="1665"/>
    </location>
</feature>
<feature type="domain" description="ZZ-type" evidence="30">
    <location>
        <begin position="1432"/>
        <end position="1480"/>
    </location>
</feature>
<feature type="compositionally biased region" description="Polar residues" evidence="27">
    <location>
        <begin position="1619"/>
        <end position="1633"/>
    </location>
</feature>
<feature type="compositionally biased region" description="Low complexity" evidence="27">
    <location>
        <begin position="448"/>
        <end position="458"/>
    </location>
</feature>
<dbReference type="PROSITE" id="PS51727">
    <property type="entry name" value="CBP_P300_HAT"/>
    <property type="match status" value="1"/>
</dbReference>
<keyword evidence="21" id="KW-0012">Acyltransferase</keyword>
<feature type="region of interest" description="Disordered" evidence="27">
    <location>
        <begin position="1"/>
        <end position="25"/>
    </location>
</feature>
<dbReference type="OrthoDB" id="899at2759"/>
<dbReference type="CDD" id="cd15557">
    <property type="entry name" value="PHD_CBP_p300"/>
    <property type="match status" value="1"/>
</dbReference>
<name>A0A3M6TJC9_POCDA</name>
<evidence type="ECO:0000259" key="30">
    <source>
        <dbReference type="PROSITE" id="PS50135"/>
    </source>
</evidence>
<evidence type="ECO:0000259" key="31">
    <source>
        <dbReference type="PROSITE" id="PS50952"/>
    </source>
</evidence>
<feature type="domain" description="TAZ-type" evidence="29">
    <location>
        <begin position="1499"/>
        <end position="1580"/>
    </location>
</feature>
<dbReference type="SMART" id="SM00297">
    <property type="entry name" value="BROMO"/>
    <property type="match status" value="1"/>
</dbReference>
<dbReference type="GO" id="GO:0031981">
    <property type="term" value="C:nuclear lumen"/>
    <property type="evidence" value="ECO:0007669"/>
    <property type="project" value="UniProtKB-ARBA"/>
</dbReference>
<keyword evidence="7" id="KW-0597">Phosphoprotein</keyword>
<feature type="compositionally biased region" description="Low complexity" evidence="27">
    <location>
        <begin position="1796"/>
        <end position="1813"/>
    </location>
</feature>
<feature type="region of interest" description="Disordered" evidence="27">
    <location>
        <begin position="2082"/>
        <end position="2199"/>
    </location>
</feature>
<evidence type="ECO:0000256" key="2">
    <source>
        <dbReference type="ARBA" id="ARBA00004496"/>
    </source>
</evidence>
<evidence type="ECO:0000256" key="18">
    <source>
        <dbReference type="ARBA" id="ARBA00023159"/>
    </source>
</evidence>
<evidence type="ECO:0000256" key="14">
    <source>
        <dbReference type="ARBA" id="ARBA00022853"/>
    </source>
</evidence>
<gene>
    <name evidence="33" type="ORF">pdam_00013067</name>
</gene>
<evidence type="ECO:0000256" key="19">
    <source>
        <dbReference type="ARBA" id="ARBA00023163"/>
    </source>
</evidence>
<evidence type="ECO:0000256" key="7">
    <source>
        <dbReference type="ARBA" id="ARBA00022553"/>
    </source>
</evidence>
<dbReference type="InterPro" id="IPR001487">
    <property type="entry name" value="Bromodomain"/>
</dbReference>
<dbReference type="SMART" id="SM00291">
    <property type="entry name" value="ZnF_ZZ"/>
    <property type="match status" value="1"/>
</dbReference>
<dbReference type="Gene3D" id="2.10.110.40">
    <property type="match status" value="1"/>
</dbReference>
<feature type="domain" description="TAZ-type" evidence="29">
    <location>
        <begin position="296"/>
        <end position="384"/>
    </location>
</feature>
<evidence type="ECO:0000313" key="33">
    <source>
        <dbReference type="EMBL" id="RMX41533.1"/>
    </source>
</evidence>
<feature type="domain" description="KIX" evidence="31">
    <location>
        <begin position="461"/>
        <end position="542"/>
    </location>
</feature>
<feature type="compositionally biased region" description="Low complexity" evidence="27">
    <location>
        <begin position="781"/>
        <end position="799"/>
    </location>
</feature>
<dbReference type="InterPro" id="IPR036529">
    <property type="entry name" value="KIX_dom_sf"/>
</dbReference>
<dbReference type="PANTHER" id="PTHR13808:SF1">
    <property type="entry name" value="HISTONE ACETYLTRANSFERASE"/>
    <property type="match status" value="1"/>
</dbReference>
<keyword evidence="6" id="KW-1017">Isopeptide bond</keyword>
<keyword evidence="12 25" id="KW-0862">Zinc</keyword>
<sequence>MAEQLVDGPPNKRPKIGAPDTPTDNAEFNWKFMEDLDASLPDELGGPAMIPNSDGLTNGETTADVSSATSSLQQILQSNVPLSSGASSTLNTSAISSTVSVSSPDSPSLTTLTSVKSPAVNNSLSSPPQMPVSTSGTPTPATPLTSSNDLHLGSVGLSPAPSSSLPMSTVNSALQSKVARDARLQVAAQYGNNSLDMNMLANNNALMGSMNGPSSATQSIALNTVAHEIGATFSRTTNMNASNSGSNPFQNPLPQLQQEQLANNFVSHSGMNGSPDQSRVSLGQQASGLAQPPTADPEKRRLIQQQLVLLLHAHKCQRREQQAQNGAVKPCNLPHCRTMKNVLNHMTTCTAGKTCQVAHCASSRQIISHWKNCMRRDCPVCLPLKHASDNRNRVQGSVQGIERAYEALGITLATNGEPRLQPYTANTNLLRSDPSMQLTADNRSFGETSATATSTTASGNRGPKEWHQHVTPDLRNHLVHKLVTAIFPTPVHDPAALRDRRMGNLVSYARKVEGDMYDTANSREEYYHLLAEKIYKIQKELEEKRQRRINQQMRGGMTPSQLTFSQLNGDLGVPQIPSVAAAAAQAQAAAVAAVHQKFDALGQSQNSSPQAPPMTSPPLQGTLSPHLQIASQVSATQQAQTSQQSTVPLPKQQVKNQMSPSGQMMTTNQSQGKNPPRESGKNLVVTTQAQSPVSQAGAGSSSGYSSATDNGLCAPNAQSQMVKVKTEPASPPAANSQMGKHQDITPSSATSTSVPQKGSSTPQIKQEPQQGGSTCSTQSIPTPGNSSLSTSSSSIPAPGTTRYPLKKGYNLVSPSLIFLPEELRIALMPTLEKLYKQEPDSHPFRQPVDPKLLGCLDYFEIVRNPMDLSTIKRKLDAGQYNNPWEYCDDVWLMFDNAWLYNRKTSRVYKYCTKLSEVFEQEIDPVMEKLGYCCGRKYIFHPQVLCCYGKHLCTIPRDATYWTYQNRFHYCERCFDEIPGEAVNLGDDPTLMQSTVPKGNFSKTKNDHLDMEPFVDCIDCGRKVHQICVRHHEFIWPNGYQCDACLLKRGMKRKENRFTAKKLPTTRLGDLIEKRVNNFLLKENYPGNVTIRVVSSVDKQVEVKPGMRARYDEGSFPGSFPYRAKAMFAFEEIDGVDVCFFGMHVQEYGSECALPNTRRVYISYLDSVHFFQPRHLRTSVYHEILIGYLEHVGHLGYQIAHIWACPPSEGDDYIFHCHPVEQKIPKHKRLVDWYKKMLDKAIRDRVVIEYKDILKQATDDNLTTAKELPYFDGDFWPNALEDSIKELDQEEEERKTAAAAAAADTAGNEGTPGSKNKGNNKRSNNKKGTKSKASNRKNPKKTNGPVMGLCDLSQRLYNTMEKHREVFFVIRLNGRKTPETSDPDQLMNCDIMDGRDAFLTLAREKHYEFSSLRRAVFSTMAMLVELHNQGGDRFVYTCNICKRPVETRYHCNECEDYDLCLPCYTDKGHEHKMEKLGFDLDIDQQQGQGDDKERPQLSAQEERRLKIQRCIQSLVHATHCRELNCQLTSCAKMKRVVEHTKTCKRKTGGGCRICQELIHLCCYHAKHCIERECVVPFCRHIKLKLRQQQTQQRFAQSQTLRRRVAAMQRQGMQHPPPMPSQTMQQGITSPGTMGQSHPALQPPQQQPPPYQPPVMPQKPVISGPPPRAVEAAQKIAQVATMQAVSNSVQIGIQGRNVPHPQQVFQQQQPPNMTSPSGPMAPPTMMRPQNPALMQQGIGQGLQPAINIPQPMQQSMGQSMQPSSGAPVQPNTPTLEWYAKHHQQQQQQQQQMNHPNAMMPGGQQQYPQMPGQQGMASVGSQQNRSNMGVPASLQQLLYTLKGPTTPQQQAKVLSILKQHPQLMAAFLKQRQQQQQQHQQQQQQQQQGIPPGMQQGMQQGIQQGMQQGMSQGLQQTMQPNMQQNMPHNLQAGIQQQTIQQNMAQGMASMQQNLQQGMQNPMPQGIHQGMPNAVPQNMQHSMQNPMQQMPVASQPSVSQQQFLRMFQQQQQQHIQQQQQQQQQQQNMFQQPQLPPFSQMNALRRGQVQNQLTNSQAGMMHPHNGQPQASLPQHFQTKQTPFAAHLMSPQSANPMSPQQGIHPSQSPRPVMSPQPHPTGASPRQQPTMSPHPQQSTLTSPRPAPSPHQAATSQMDNQLLDKPLFSTVRMPLPPLQTSTDPDLSIGQEDSPLTPQDQLTKYVENL</sequence>
<feature type="region of interest" description="Disordered" evidence="27">
    <location>
        <begin position="266"/>
        <end position="297"/>
    </location>
</feature>
<dbReference type="PROSITE" id="PS00633">
    <property type="entry name" value="BROMODOMAIN_1"/>
    <property type="match status" value="1"/>
</dbReference>
<feature type="compositionally biased region" description="Low complexity" evidence="27">
    <location>
        <begin position="688"/>
        <end position="707"/>
    </location>
</feature>
<dbReference type="PROSITE" id="PS50952">
    <property type="entry name" value="KIX"/>
    <property type="match status" value="1"/>
</dbReference>
<keyword evidence="5" id="KW-0963">Cytoplasm</keyword>
<feature type="region of interest" description="Disordered" evidence="27">
    <location>
        <begin position="1865"/>
        <end position="1910"/>
    </location>
</feature>
<evidence type="ECO:0000256" key="4">
    <source>
        <dbReference type="ARBA" id="ARBA00022481"/>
    </source>
</evidence>
<dbReference type="InterPro" id="IPR038547">
    <property type="entry name" value="RING_CBP-p300_sf"/>
</dbReference>
<dbReference type="PROSITE" id="PS01357">
    <property type="entry name" value="ZF_ZZ_1"/>
    <property type="match status" value="1"/>
</dbReference>
<dbReference type="Pfam" id="PF02172">
    <property type="entry name" value="KIX"/>
    <property type="match status" value="1"/>
</dbReference>
<dbReference type="InterPro" id="IPR000197">
    <property type="entry name" value="Znf_TAZ"/>
</dbReference>
<dbReference type="InterPro" id="IPR013178">
    <property type="entry name" value="Histone_AcTrfase_Rtt109/CBP"/>
</dbReference>
<dbReference type="GO" id="GO:0045944">
    <property type="term" value="P:positive regulation of transcription by RNA polymerase II"/>
    <property type="evidence" value="ECO:0007669"/>
    <property type="project" value="UniProtKB-ARBA"/>
</dbReference>
<dbReference type="GO" id="GO:0005737">
    <property type="term" value="C:cytoplasm"/>
    <property type="evidence" value="ECO:0007669"/>
    <property type="project" value="UniProtKB-SubCell"/>
</dbReference>
<evidence type="ECO:0000256" key="16">
    <source>
        <dbReference type="ARBA" id="ARBA00023015"/>
    </source>
</evidence>
<comment type="catalytic activity">
    <reaction evidence="23">
        <text>L-lysyl-[protein] + acetyl-CoA = N(6)-acetyl-L-lysyl-[protein] + CoA + H(+)</text>
        <dbReference type="Rhea" id="RHEA:45948"/>
        <dbReference type="Rhea" id="RHEA-COMP:9752"/>
        <dbReference type="Rhea" id="RHEA-COMP:10731"/>
        <dbReference type="ChEBI" id="CHEBI:15378"/>
        <dbReference type="ChEBI" id="CHEBI:29969"/>
        <dbReference type="ChEBI" id="CHEBI:57287"/>
        <dbReference type="ChEBI" id="CHEBI:57288"/>
        <dbReference type="ChEBI" id="CHEBI:61930"/>
        <dbReference type="EC" id="2.3.1.48"/>
    </reaction>
</comment>
<dbReference type="InterPro" id="IPR036427">
    <property type="entry name" value="Bromodomain-like_sf"/>
</dbReference>
<keyword evidence="9 25" id="KW-0479">Metal-binding</keyword>
<feature type="region of interest" description="Disordered" evidence="27">
    <location>
        <begin position="602"/>
        <end position="799"/>
    </location>
</feature>
<feature type="domain" description="CBP/p300-type HAT" evidence="32">
    <location>
        <begin position="1056"/>
        <end position="1430"/>
    </location>
</feature>
<feature type="region of interest" description="Disordered" evidence="27">
    <location>
        <begin position="1780"/>
        <end position="1823"/>
    </location>
</feature>
<dbReference type="Gene3D" id="1.20.920.10">
    <property type="entry name" value="Bromodomain-like"/>
    <property type="match status" value="1"/>
</dbReference>
<feature type="region of interest" description="Disordered" evidence="27">
    <location>
        <begin position="439"/>
        <end position="465"/>
    </location>
</feature>
<evidence type="ECO:0000256" key="26">
    <source>
        <dbReference type="PROSITE-ProRule" id="PRU00228"/>
    </source>
</evidence>
<reference evidence="33 34" key="1">
    <citation type="journal article" date="2018" name="Sci. Rep.">
        <title>Comparative analysis of the Pocillopora damicornis genome highlights role of immune system in coral evolution.</title>
        <authorList>
            <person name="Cunning R."/>
            <person name="Bay R.A."/>
            <person name="Gillette P."/>
            <person name="Baker A.C."/>
            <person name="Traylor-Knowles N."/>
        </authorList>
    </citation>
    <scope>NUCLEOTIDE SEQUENCE [LARGE SCALE GENOMIC DNA]</scope>
    <source>
        <strain evidence="33">RSMAS</strain>
        <tissue evidence="33">Whole animal</tissue>
    </source>
</reference>
<feature type="compositionally biased region" description="Polar residues" evidence="27">
    <location>
        <begin position="54"/>
        <end position="70"/>
    </location>
</feature>
<dbReference type="Pfam" id="PF00569">
    <property type="entry name" value="ZZ"/>
    <property type="match status" value="1"/>
</dbReference>
<feature type="compositionally biased region" description="Polar residues" evidence="27">
    <location>
        <begin position="266"/>
        <end position="288"/>
    </location>
</feature>
<dbReference type="InterPro" id="IPR009110">
    <property type="entry name" value="Nuc_rcpt_coact"/>
</dbReference>
<evidence type="ECO:0000256" key="22">
    <source>
        <dbReference type="ARBA" id="ARBA00047411"/>
    </source>
</evidence>
<keyword evidence="15" id="KW-0007">Acetylation</keyword>
<dbReference type="SUPFAM" id="SSF69125">
    <property type="entry name" value="Nuclear receptor coactivator interlocking domain"/>
    <property type="match status" value="1"/>
</dbReference>
<feature type="domain" description="Bromo" evidence="28">
    <location>
        <begin position="836"/>
        <end position="908"/>
    </location>
</feature>
<dbReference type="PROSITE" id="PS50014">
    <property type="entry name" value="BROMODOMAIN_2"/>
    <property type="match status" value="1"/>
</dbReference>
<keyword evidence="34" id="KW-1185">Reference proteome</keyword>
<dbReference type="Gene3D" id="3.30.40.10">
    <property type="entry name" value="Zinc/RING finger domain, C3HC4 (zinc finger)"/>
    <property type="match status" value="1"/>
</dbReference>
<dbReference type="CDD" id="cd05495">
    <property type="entry name" value="Bromo_cbp_like"/>
    <property type="match status" value="1"/>
</dbReference>
<feature type="zinc finger region" description="TAZ-type" evidence="25">
    <location>
        <begin position="296"/>
        <end position="384"/>
    </location>
</feature>
<evidence type="ECO:0000256" key="27">
    <source>
        <dbReference type="SAM" id="MobiDB-lite"/>
    </source>
</evidence>
<dbReference type="InterPro" id="IPR043145">
    <property type="entry name" value="Znf_ZZ_sf"/>
</dbReference>
<evidence type="ECO:0000256" key="3">
    <source>
        <dbReference type="ARBA" id="ARBA00013184"/>
    </source>
</evidence>
<dbReference type="GO" id="GO:0004402">
    <property type="term" value="F:histone acetyltransferase activity"/>
    <property type="evidence" value="ECO:0007669"/>
    <property type="project" value="InterPro"/>
</dbReference>
<dbReference type="InterPro" id="IPR000433">
    <property type="entry name" value="Znf_ZZ"/>
</dbReference>
<dbReference type="CDD" id="cd20910">
    <property type="entry name" value="NCBD_CREBBP-p300_like"/>
    <property type="match status" value="1"/>
</dbReference>
<dbReference type="SMART" id="SM01250">
    <property type="entry name" value="KAT11"/>
    <property type="match status" value="1"/>
</dbReference>
<dbReference type="Proteomes" id="UP000275408">
    <property type="component" value="Unassembled WGS sequence"/>
</dbReference>
<dbReference type="EC" id="2.3.1.48" evidence="3"/>
<dbReference type="Pfam" id="PF00439">
    <property type="entry name" value="Bromodomain"/>
    <property type="match status" value="1"/>
</dbReference>
<dbReference type="GO" id="GO:0005667">
    <property type="term" value="C:transcription regulator complex"/>
    <property type="evidence" value="ECO:0007669"/>
    <property type="project" value="TreeGrafter"/>
</dbReference>
<evidence type="ECO:0000259" key="29">
    <source>
        <dbReference type="PROSITE" id="PS50134"/>
    </source>
</evidence>
<dbReference type="InterPro" id="IPR031162">
    <property type="entry name" value="CBP_P300_HAT"/>
</dbReference>
<feature type="region of interest" description="Disordered" evidence="27">
    <location>
        <begin position="39"/>
        <end position="70"/>
    </location>
</feature>
<dbReference type="PROSITE" id="PS50135">
    <property type="entry name" value="ZF_ZZ_2"/>
    <property type="match status" value="1"/>
</dbReference>
<feature type="compositionally biased region" description="Basic residues" evidence="27">
    <location>
        <begin position="1317"/>
        <end position="1339"/>
    </location>
</feature>
<dbReference type="Pfam" id="PF08214">
    <property type="entry name" value="HAT_KAT11"/>
    <property type="match status" value="1"/>
</dbReference>
<dbReference type="SUPFAM" id="SSF47370">
    <property type="entry name" value="Bromodomain"/>
    <property type="match status" value="1"/>
</dbReference>
<keyword evidence="13" id="KW-0832">Ubl conjugation</keyword>
<evidence type="ECO:0000256" key="24">
    <source>
        <dbReference type="PROSITE-ProRule" id="PRU00035"/>
    </source>
</evidence>
<feature type="compositionally biased region" description="Low complexity" evidence="27">
    <location>
        <begin position="630"/>
        <end position="647"/>
    </location>
</feature>
<dbReference type="CDD" id="cd02337">
    <property type="entry name" value="ZZ_CBP"/>
    <property type="match status" value="1"/>
</dbReference>
<evidence type="ECO:0000256" key="11">
    <source>
        <dbReference type="ARBA" id="ARBA00022771"/>
    </source>
</evidence>
<keyword evidence="18" id="KW-0010">Activator</keyword>
<dbReference type="GO" id="GO:0000123">
    <property type="term" value="C:histone acetyltransferase complex"/>
    <property type="evidence" value="ECO:0007669"/>
    <property type="project" value="TreeGrafter"/>
</dbReference>
<dbReference type="SUPFAM" id="SSF57850">
    <property type="entry name" value="RING/U-box"/>
    <property type="match status" value="1"/>
</dbReference>
<evidence type="ECO:0000259" key="32">
    <source>
        <dbReference type="PROSITE" id="PS51727"/>
    </source>
</evidence>
<feature type="region of interest" description="Disordered" evidence="27">
    <location>
        <begin position="118"/>
        <end position="148"/>
    </location>
</feature>
<dbReference type="STRING" id="46731.A0A3M6TJC9"/>
<dbReference type="GO" id="GO:0031490">
    <property type="term" value="F:chromatin DNA binding"/>
    <property type="evidence" value="ECO:0007669"/>
    <property type="project" value="TreeGrafter"/>
</dbReference>
<evidence type="ECO:0000256" key="21">
    <source>
        <dbReference type="ARBA" id="ARBA00023315"/>
    </source>
</evidence>
<feature type="zinc finger region" description="TAZ-type" evidence="25">
    <location>
        <begin position="1499"/>
        <end position="1580"/>
    </location>
</feature>
<feature type="compositionally biased region" description="Polar residues" evidence="27">
    <location>
        <begin position="2083"/>
        <end position="2102"/>
    </location>
</feature>
<dbReference type="CDD" id="cd15802">
    <property type="entry name" value="RING_CBP-p300"/>
    <property type="match status" value="1"/>
</dbReference>
<dbReference type="SUPFAM" id="SSF47040">
    <property type="entry name" value="Kix domain of CBP (creb binding protein)"/>
    <property type="match status" value="1"/>
</dbReference>
<dbReference type="GO" id="GO:0140297">
    <property type="term" value="F:DNA-binding transcription factor binding"/>
    <property type="evidence" value="ECO:0007669"/>
    <property type="project" value="UniProtKB-ARBA"/>
</dbReference>
<dbReference type="Pfam" id="PF06001">
    <property type="entry name" value="RING_CBP-p300"/>
    <property type="match status" value="1"/>
</dbReference>
<evidence type="ECO:0000256" key="23">
    <source>
        <dbReference type="ARBA" id="ARBA00048017"/>
    </source>
</evidence>
<keyword evidence="19" id="KW-0804">Transcription</keyword>
<comment type="subcellular location">
    <subcellularLocation>
        <location evidence="2">Cytoplasm</location>
    </subcellularLocation>
    <subcellularLocation>
        <location evidence="1">Nucleus</location>
    </subcellularLocation>
</comment>
<keyword evidence="17 24" id="KW-0103">Bromodomain</keyword>
<dbReference type="PROSITE" id="PS50134">
    <property type="entry name" value="ZF_TAZ"/>
    <property type="match status" value="2"/>
</dbReference>
<evidence type="ECO:0000256" key="15">
    <source>
        <dbReference type="ARBA" id="ARBA00022990"/>
    </source>
</evidence>
<keyword evidence="16" id="KW-0805">Transcription regulation</keyword>
<accession>A0A3M6TJC9</accession>
<dbReference type="InterPro" id="IPR018359">
    <property type="entry name" value="Bromodomain_CS"/>
</dbReference>
<evidence type="ECO:0000256" key="6">
    <source>
        <dbReference type="ARBA" id="ARBA00022499"/>
    </source>
</evidence>
<feature type="region of interest" description="Disordered" evidence="27">
    <location>
        <begin position="1287"/>
        <end position="1347"/>
    </location>
</feature>
<feature type="compositionally biased region" description="Low complexity" evidence="27">
    <location>
        <begin position="1867"/>
        <end position="1910"/>
    </location>
</feature>
<dbReference type="EMBL" id="RCHS01003480">
    <property type="protein sequence ID" value="RMX41533.1"/>
    <property type="molecule type" value="Genomic_DNA"/>
</dbReference>
<comment type="catalytic activity">
    <reaction evidence="22">
        <text>(S)-lactoyl-CoA + L-lysyl-[protein] = N(6)-[(S)-lactoyl]-L-lysyl-[protein] + CoA + H(+)</text>
        <dbReference type="Rhea" id="RHEA:61996"/>
        <dbReference type="Rhea" id="RHEA-COMP:9752"/>
        <dbReference type="Rhea" id="RHEA-COMP:19466"/>
        <dbReference type="ChEBI" id="CHEBI:15378"/>
        <dbReference type="ChEBI" id="CHEBI:29969"/>
        <dbReference type="ChEBI" id="CHEBI:57287"/>
        <dbReference type="ChEBI" id="CHEBI:231527"/>
        <dbReference type="ChEBI" id="CHEBI:231528"/>
    </reaction>
    <physiologicalReaction direction="left-to-right" evidence="22">
        <dbReference type="Rhea" id="RHEA:61997"/>
    </physiologicalReaction>
</comment>
<dbReference type="FunFam" id="3.30.60.90:FF:000003">
    <property type="entry name" value="E1A binding protein p300"/>
    <property type="match status" value="1"/>
</dbReference>
<evidence type="ECO:0000256" key="5">
    <source>
        <dbReference type="ARBA" id="ARBA00022490"/>
    </source>
</evidence>
<proteinExistence type="predicted"/>
<dbReference type="GO" id="GO:0008270">
    <property type="term" value="F:zinc ion binding"/>
    <property type="evidence" value="ECO:0007669"/>
    <property type="project" value="UniProtKB-KW"/>
</dbReference>